<evidence type="ECO:0000256" key="1">
    <source>
        <dbReference type="ARBA" id="ARBA00001946"/>
    </source>
</evidence>
<protein>
    <recommendedName>
        <fullName evidence="5">N-acylneuraminate-9-phosphatase</fullName>
    </recommendedName>
</protein>
<evidence type="ECO:0000313" key="4">
    <source>
        <dbReference type="EMBL" id="CAD7438360.1"/>
    </source>
</evidence>
<evidence type="ECO:0008006" key="5">
    <source>
        <dbReference type="Google" id="ProtNLM"/>
    </source>
</evidence>
<dbReference type="NCBIfam" id="TIGR01549">
    <property type="entry name" value="HAD-SF-IA-v1"/>
    <property type="match status" value="1"/>
</dbReference>
<reference evidence="4" key="1">
    <citation type="submission" date="2020-11" db="EMBL/GenBank/DDBJ databases">
        <authorList>
            <person name="Tran Van P."/>
        </authorList>
    </citation>
    <scope>NUCLEOTIDE SEQUENCE</scope>
</reference>
<evidence type="ECO:0000256" key="2">
    <source>
        <dbReference type="ARBA" id="ARBA00022801"/>
    </source>
</evidence>
<accession>A0A7R9EQG3</accession>
<dbReference type="Pfam" id="PF00702">
    <property type="entry name" value="Hydrolase"/>
    <property type="match status" value="1"/>
</dbReference>
<proteinExistence type="predicted"/>
<dbReference type="Gene3D" id="1.20.120.710">
    <property type="entry name" value="Haloacid dehalogenase hydrolase-like domain"/>
    <property type="match status" value="1"/>
</dbReference>
<dbReference type="InterPro" id="IPR036412">
    <property type="entry name" value="HAD-like_sf"/>
</dbReference>
<keyword evidence="3" id="KW-0460">Magnesium</keyword>
<name>A0A7R9EQG3_9NEOP</name>
<dbReference type="GO" id="GO:0050124">
    <property type="term" value="F:N-acylneuraminate-9-phosphatase activity"/>
    <property type="evidence" value="ECO:0007669"/>
    <property type="project" value="TreeGrafter"/>
</dbReference>
<dbReference type="AlphaFoldDB" id="A0A7R9EQG3"/>
<dbReference type="Gene3D" id="3.40.50.1000">
    <property type="entry name" value="HAD superfamily/HAD-like"/>
    <property type="match status" value="1"/>
</dbReference>
<evidence type="ECO:0000256" key="3">
    <source>
        <dbReference type="ARBA" id="ARBA00022842"/>
    </source>
</evidence>
<dbReference type="PANTHER" id="PTHR46470">
    <property type="entry name" value="N-ACYLNEURAMINATE-9-PHOSPHATASE"/>
    <property type="match status" value="1"/>
</dbReference>
<dbReference type="SUPFAM" id="SSF56784">
    <property type="entry name" value="HAD-like"/>
    <property type="match status" value="1"/>
</dbReference>
<dbReference type="GO" id="GO:0046380">
    <property type="term" value="P:N-acetylneuraminate biosynthetic process"/>
    <property type="evidence" value="ECO:0007669"/>
    <property type="project" value="TreeGrafter"/>
</dbReference>
<comment type="cofactor">
    <cofactor evidence="1">
        <name>Mg(2+)</name>
        <dbReference type="ChEBI" id="CHEBI:18420"/>
    </cofactor>
</comment>
<sequence>MEMDSMKCQPGAQPLLLFSRPAVTSPQDTLLDGTVEYRLLFLTLSLEAGARSQSIEDDELSYNGVYHPYVATNNNKHQAKGTYPCNKPRWSICKINQPSTSYNSSDSHKWNTPSKVTMTAPQKILYTSYNTTTAYIGLTTGTLRQRMNDHHFDSNHNNPDKPLVDILCEQYHLTHGEALIATQTFLRHFRLCPDNEELSLDKWRLLLWTRALGEKYANLAGDVYRRWLQLRYHYLALSPEVLSLLAKLRSHYLLALITNGPSRAQWEKVHYLNLRCHFDLILVSGDLPWEKPHSAIFLEACHFLGVEPANCLMVGDKLETDVQGGMAAGLGGTVWIPLSSSVLPNLLQSDTHPTFTLKSVTDLPRILPSPVKPVVRTKSRDLQVFTSLVQNLNLLSLPDLDDCNSNSSHSSHCSTSSDGS</sequence>
<dbReference type="InterPro" id="IPR023214">
    <property type="entry name" value="HAD_sf"/>
</dbReference>
<dbReference type="EMBL" id="OD564446">
    <property type="protein sequence ID" value="CAD7438360.1"/>
    <property type="molecule type" value="Genomic_DNA"/>
</dbReference>
<organism evidence="4">
    <name type="scientific">Timema bartmani</name>
    <dbReference type="NCBI Taxonomy" id="61472"/>
    <lineage>
        <taxon>Eukaryota</taxon>
        <taxon>Metazoa</taxon>
        <taxon>Ecdysozoa</taxon>
        <taxon>Arthropoda</taxon>
        <taxon>Hexapoda</taxon>
        <taxon>Insecta</taxon>
        <taxon>Pterygota</taxon>
        <taxon>Neoptera</taxon>
        <taxon>Polyneoptera</taxon>
        <taxon>Phasmatodea</taxon>
        <taxon>Timematodea</taxon>
        <taxon>Timematoidea</taxon>
        <taxon>Timematidae</taxon>
        <taxon>Timema</taxon>
    </lineage>
</organism>
<dbReference type="PANTHER" id="PTHR46470:SF3">
    <property type="entry name" value="N-ACYLNEURAMINATE-9-PHOSPHATASE"/>
    <property type="match status" value="1"/>
</dbReference>
<dbReference type="InterPro" id="IPR051400">
    <property type="entry name" value="HAD-like_hydrolase"/>
</dbReference>
<keyword evidence="2" id="KW-0378">Hydrolase</keyword>
<gene>
    <name evidence="4" type="ORF">TBIB3V08_LOCUS953</name>
</gene>
<dbReference type="InterPro" id="IPR006439">
    <property type="entry name" value="HAD-SF_hydro_IA"/>
</dbReference>